<sequence>MRLPMRDGSATEEKILKLAKKMIIKDGIANLDMKVLAEKIGCSRSTLYRHFSSKGDIMIKLVEESLQIISNSSQNLPKDIHFDNGFEEFSWYVNERAKALIKEVDSVTFIRDYDCLYTNAYPQSSHLEGFKNFIKGDYLSDPWFIAFKKGMEDGSIRHFDDPKLQVLTISNGLLGIAERVIPRVPFYLQEQGYGEEFVLNQANLYLNSIKNR</sequence>
<name>A0A317FXK2_BUTFI</name>
<proteinExistence type="predicted"/>
<evidence type="ECO:0000259" key="3">
    <source>
        <dbReference type="PROSITE" id="PS50977"/>
    </source>
</evidence>
<feature type="DNA-binding region" description="H-T-H motif" evidence="2">
    <location>
        <begin position="32"/>
        <end position="51"/>
    </location>
</feature>
<reference evidence="4 5" key="1">
    <citation type="submission" date="2017-09" db="EMBL/GenBank/DDBJ databases">
        <title>High-quality draft genome sequence of Butyrivibrio fibrisolvens INBov1, isolated from cow rumen.</title>
        <authorList>
            <person name="Rodriguez Hernaez J."/>
            <person name="Rivarola M."/>
            <person name="Paniego N."/>
            <person name="Cravero S."/>
            <person name="Ceron Cucchi M."/>
            <person name="Martinez M.C."/>
        </authorList>
    </citation>
    <scope>NUCLEOTIDE SEQUENCE [LARGE SCALE GENOMIC DNA]</scope>
    <source>
        <strain evidence="4 5">INBov1</strain>
    </source>
</reference>
<evidence type="ECO:0000256" key="1">
    <source>
        <dbReference type="ARBA" id="ARBA00023125"/>
    </source>
</evidence>
<dbReference type="Proteomes" id="UP000245488">
    <property type="component" value="Chromosome"/>
</dbReference>
<evidence type="ECO:0000313" key="4">
    <source>
        <dbReference type="EMBL" id="PWT26425.1"/>
    </source>
</evidence>
<comment type="caution">
    <text evidence="4">The sequence shown here is derived from an EMBL/GenBank/DDBJ whole genome shotgun (WGS) entry which is preliminary data.</text>
</comment>
<dbReference type="PROSITE" id="PS50977">
    <property type="entry name" value="HTH_TETR_2"/>
    <property type="match status" value="1"/>
</dbReference>
<dbReference type="GO" id="GO:0003677">
    <property type="term" value="F:DNA binding"/>
    <property type="evidence" value="ECO:0007669"/>
    <property type="project" value="UniProtKB-UniRule"/>
</dbReference>
<keyword evidence="5" id="KW-1185">Reference proteome</keyword>
<dbReference type="InterPro" id="IPR009057">
    <property type="entry name" value="Homeodomain-like_sf"/>
</dbReference>
<accession>A0A317FXK2</accession>
<dbReference type="EMBL" id="NXNG01000001">
    <property type="protein sequence ID" value="PWT26425.1"/>
    <property type="molecule type" value="Genomic_DNA"/>
</dbReference>
<feature type="domain" description="HTH tetR-type" evidence="3">
    <location>
        <begin position="9"/>
        <end position="69"/>
    </location>
</feature>
<dbReference type="AlphaFoldDB" id="A0A317FXK2"/>
<keyword evidence="1 2" id="KW-0238">DNA-binding</keyword>
<evidence type="ECO:0000313" key="5">
    <source>
        <dbReference type="Proteomes" id="UP000245488"/>
    </source>
</evidence>
<organism evidence="4 5">
    <name type="scientific">Butyrivibrio fibrisolvens</name>
    <dbReference type="NCBI Taxonomy" id="831"/>
    <lineage>
        <taxon>Bacteria</taxon>
        <taxon>Bacillati</taxon>
        <taxon>Bacillota</taxon>
        <taxon>Clostridia</taxon>
        <taxon>Lachnospirales</taxon>
        <taxon>Lachnospiraceae</taxon>
        <taxon>Butyrivibrio</taxon>
    </lineage>
</organism>
<evidence type="ECO:0000256" key="2">
    <source>
        <dbReference type="PROSITE-ProRule" id="PRU00335"/>
    </source>
</evidence>
<dbReference type="Pfam" id="PF00440">
    <property type="entry name" value="TetR_N"/>
    <property type="match status" value="1"/>
</dbReference>
<dbReference type="PRINTS" id="PR00455">
    <property type="entry name" value="HTHTETR"/>
</dbReference>
<gene>
    <name evidence="4" type="ORF">CPT75_04455</name>
</gene>
<protein>
    <recommendedName>
        <fullName evidence="3">HTH tetR-type domain-containing protein</fullName>
    </recommendedName>
</protein>
<dbReference type="InterPro" id="IPR001647">
    <property type="entry name" value="HTH_TetR"/>
</dbReference>
<dbReference type="SUPFAM" id="SSF46689">
    <property type="entry name" value="Homeodomain-like"/>
    <property type="match status" value="1"/>
</dbReference>
<dbReference type="Gene3D" id="1.10.357.10">
    <property type="entry name" value="Tetracycline Repressor, domain 2"/>
    <property type="match status" value="1"/>
</dbReference>